<dbReference type="AlphaFoldDB" id="A0A6P1DA96"/>
<sequence>MNATVHSTACTTPNCTNPATGTLPIYAPGDEHHHVCTACHAAYWEAINSAEPY</sequence>
<accession>A0A6P1DA96</accession>
<name>A0A6P1DA96_9NOCA</name>
<dbReference type="Proteomes" id="UP000468928">
    <property type="component" value="Unassembled WGS sequence"/>
</dbReference>
<reference evidence="1 2" key="1">
    <citation type="submission" date="2020-01" db="EMBL/GenBank/DDBJ databases">
        <title>Genetics and antimicrobial susceptibilities of Nocardia species isolated from the soil; a comparison with species isolated from humans.</title>
        <authorList>
            <person name="Carrasco G."/>
            <person name="Monzon S."/>
            <person name="Sansegundo M."/>
            <person name="Garcia E."/>
            <person name="Garrido N."/>
            <person name="Medina M.J."/>
            <person name="Villalon P."/>
            <person name="Ramirez-Arocha A.C."/>
            <person name="Jimenez P."/>
            <person name="Cuesta I."/>
            <person name="Valdezate S."/>
        </authorList>
    </citation>
    <scope>NUCLEOTIDE SEQUENCE [LARGE SCALE GENOMIC DNA]</scope>
    <source>
        <strain evidence="1 2">CNM20110639</strain>
    </source>
</reference>
<organism evidence="1 2">
    <name type="scientific">Nocardia cyriacigeorgica</name>
    <dbReference type="NCBI Taxonomy" id="135487"/>
    <lineage>
        <taxon>Bacteria</taxon>
        <taxon>Bacillati</taxon>
        <taxon>Actinomycetota</taxon>
        <taxon>Actinomycetes</taxon>
        <taxon>Mycobacteriales</taxon>
        <taxon>Nocardiaceae</taxon>
        <taxon>Nocardia</taxon>
    </lineage>
</organism>
<gene>
    <name evidence="1" type="ORF">GV789_21745</name>
</gene>
<dbReference type="EMBL" id="JAAGUZ010000068">
    <property type="protein sequence ID" value="NEW47048.1"/>
    <property type="molecule type" value="Genomic_DNA"/>
</dbReference>
<evidence type="ECO:0000313" key="2">
    <source>
        <dbReference type="Proteomes" id="UP000468928"/>
    </source>
</evidence>
<evidence type="ECO:0000313" key="1">
    <source>
        <dbReference type="EMBL" id="NEW47048.1"/>
    </source>
</evidence>
<protein>
    <submittedName>
        <fullName evidence="1">Uncharacterized protein</fullName>
    </submittedName>
</protein>
<proteinExistence type="predicted"/>
<dbReference type="RefSeq" id="WP_163829920.1">
    <property type="nucleotide sequence ID" value="NZ_JAAGUZ010000068.1"/>
</dbReference>
<comment type="caution">
    <text evidence="1">The sequence shown here is derived from an EMBL/GenBank/DDBJ whole genome shotgun (WGS) entry which is preliminary data.</text>
</comment>